<name>A0A8C4QVA5_EPTBU</name>
<dbReference type="PROSITE" id="PS50234">
    <property type="entry name" value="VWFA"/>
    <property type="match status" value="1"/>
</dbReference>
<dbReference type="Gene3D" id="3.40.50.410">
    <property type="entry name" value="von Willebrand factor, type A domain"/>
    <property type="match status" value="1"/>
</dbReference>
<proteinExistence type="predicted"/>
<feature type="domain" description="VWFA" evidence="7">
    <location>
        <begin position="226"/>
        <end position="271"/>
    </location>
</feature>
<dbReference type="InterPro" id="IPR036465">
    <property type="entry name" value="vWFA_dom_sf"/>
</dbReference>
<keyword evidence="3 6" id="KW-0732">Signal</keyword>
<evidence type="ECO:0000256" key="4">
    <source>
        <dbReference type="ARBA" id="ARBA00022737"/>
    </source>
</evidence>
<protein>
    <recommendedName>
        <fullName evidence="11">Vitrin</fullName>
    </recommendedName>
</protein>
<sequence length="271" mass="29653">MCLCGGHSDLLLLLLLLTAAFPPGGWSEFGWRDKKVRNVECETTGYEIIGDDFLVLCPGQCLRQQPLIWGSGVYASISSVCGAAIHSGVLSNSKGGMVRVSKKAGMQGYVSKFANGLRSISLPKWSRSFVFPEAARSMAQSSQQWEQESLVSIDDKVDGRRLSFEAYRKGFLSSEAEAKPAAKDISSPKGPNPFQQYIGRNLVTTSRKPTTTTVPPKKMNKDCNVDIAFLIEGSWSLGVRRFESQKRFVTKVVEELQKTTDGAAVGLIQFG</sequence>
<dbReference type="Gene3D" id="2.170.130.20">
    <property type="entry name" value="LCCL-like domain"/>
    <property type="match status" value="1"/>
</dbReference>
<dbReference type="GO" id="GO:0005576">
    <property type="term" value="C:extracellular region"/>
    <property type="evidence" value="ECO:0007669"/>
    <property type="project" value="UniProtKB-SubCell"/>
</dbReference>
<dbReference type="PANTHER" id="PTHR31331">
    <property type="entry name" value="LCCL DOMAIN PROTEIN (AFU_ORTHOLOGUE AFUA_5G08630)"/>
    <property type="match status" value="1"/>
</dbReference>
<keyword evidence="10" id="KW-1185">Reference proteome</keyword>
<reference evidence="9" key="2">
    <citation type="submission" date="2025-09" db="UniProtKB">
        <authorList>
            <consortium name="Ensembl"/>
        </authorList>
    </citation>
    <scope>IDENTIFICATION</scope>
</reference>
<dbReference type="InterPro" id="IPR002035">
    <property type="entry name" value="VWF_A"/>
</dbReference>
<dbReference type="InterPro" id="IPR036609">
    <property type="entry name" value="LCCL_sf"/>
</dbReference>
<evidence type="ECO:0000259" key="7">
    <source>
        <dbReference type="PROSITE" id="PS50234"/>
    </source>
</evidence>
<keyword evidence="4" id="KW-0677">Repeat</keyword>
<evidence type="ECO:0000256" key="2">
    <source>
        <dbReference type="ARBA" id="ARBA00022525"/>
    </source>
</evidence>
<evidence type="ECO:0008006" key="11">
    <source>
        <dbReference type="Google" id="ProtNLM"/>
    </source>
</evidence>
<evidence type="ECO:0000313" key="9">
    <source>
        <dbReference type="Ensembl" id="ENSEBUP00000021112.1"/>
    </source>
</evidence>
<keyword evidence="2" id="KW-0964">Secreted</keyword>
<dbReference type="SUPFAM" id="SSF53300">
    <property type="entry name" value="vWA-like"/>
    <property type="match status" value="1"/>
</dbReference>
<dbReference type="AlphaFoldDB" id="A0A8C4QVA5"/>
<dbReference type="Ensembl" id="ENSEBUT00000021688.1">
    <property type="protein sequence ID" value="ENSEBUP00000021112.1"/>
    <property type="gene ID" value="ENSEBUG00000013055.1"/>
</dbReference>
<organism evidence="9 10">
    <name type="scientific">Eptatretus burgeri</name>
    <name type="common">Inshore hagfish</name>
    <dbReference type="NCBI Taxonomy" id="7764"/>
    <lineage>
        <taxon>Eukaryota</taxon>
        <taxon>Metazoa</taxon>
        <taxon>Chordata</taxon>
        <taxon>Craniata</taxon>
        <taxon>Vertebrata</taxon>
        <taxon>Cyclostomata</taxon>
        <taxon>Myxini</taxon>
        <taxon>Myxiniformes</taxon>
        <taxon>Myxinidae</taxon>
        <taxon>Eptatretinae</taxon>
        <taxon>Eptatretus</taxon>
    </lineage>
</organism>
<comment type="subcellular location">
    <subcellularLocation>
        <location evidence="1">Secreted</location>
    </subcellularLocation>
</comment>
<dbReference type="PANTHER" id="PTHR31331:SF1">
    <property type="entry name" value="CYSTEINE RICH SECRETORY PROTEIN LCCL DOMAIN CONTAINING 2"/>
    <property type="match status" value="1"/>
</dbReference>
<dbReference type="PROSITE" id="PS50820">
    <property type="entry name" value="LCCL"/>
    <property type="match status" value="1"/>
</dbReference>
<evidence type="ECO:0000259" key="8">
    <source>
        <dbReference type="PROSITE" id="PS50820"/>
    </source>
</evidence>
<dbReference type="GeneTree" id="ENSGT00940000159386"/>
<feature type="chain" id="PRO_5034429547" description="Vitrin" evidence="6">
    <location>
        <begin position="28"/>
        <end position="271"/>
    </location>
</feature>
<accession>A0A8C4QVA5</accession>
<dbReference type="SMART" id="SM00603">
    <property type="entry name" value="LCCL"/>
    <property type="match status" value="1"/>
</dbReference>
<evidence type="ECO:0000256" key="5">
    <source>
        <dbReference type="ARBA" id="ARBA00023157"/>
    </source>
</evidence>
<evidence type="ECO:0000256" key="6">
    <source>
        <dbReference type="SAM" id="SignalP"/>
    </source>
</evidence>
<dbReference type="InterPro" id="IPR051957">
    <property type="entry name" value="CRISP-LCCL_domain"/>
</dbReference>
<dbReference type="InterPro" id="IPR004043">
    <property type="entry name" value="LCCL"/>
</dbReference>
<evidence type="ECO:0000313" key="10">
    <source>
        <dbReference type="Proteomes" id="UP000694388"/>
    </source>
</evidence>
<evidence type="ECO:0000256" key="1">
    <source>
        <dbReference type="ARBA" id="ARBA00004613"/>
    </source>
</evidence>
<dbReference type="Pfam" id="PF03815">
    <property type="entry name" value="LCCL"/>
    <property type="match status" value="1"/>
</dbReference>
<dbReference type="Pfam" id="PF00092">
    <property type="entry name" value="VWA"/>
    <property type="match status" value="1"/>
</dbReference>
<evidence type="ECO:0000256" key="3">
    <source>
        <dbReference type="ARBA" id="ARBA00022729"/>
    </source>
</evidence>
<feature type="signal peptide" evidence="6">
    <location>
        <begin position="1"/>
        <end position="27"/>
    </location>
</feature>
<keyword evidence="5" id="KW-1015">Disulfide bond</keyword>
<reference evidence="9" key="1">
    <citation type="submission" date="2025-08" db="UniProtKB">
        <authorList>
            <consortium name="Ensembl"/>
        </authorList>
    </citation>
    <scope>IDENTIFICATION</scope>
</reference>
<dbReference type="SUPFAM" id="SSF69848">
    <property type="entry name" value="LCCL domain"/>
    <property type="match status" value="1"/>
</dbReference>
<feature type="domain" description="LCCL" evidence="8">
    <location>
        <begin position="35"/>
        <end position="129"/>
    </location>
</feature>
<dbReference type="FunFam" id="2.170.130.20:FF:000001">
    <property type="entry name" value="Cysteine-rich secretory protein LCCL domain-containing 1"/>
    <property type="match status" value="1"/>
</dbReference>
<dbReference type="Proteomes" id="UP000694388">
    <property type="component" value="Unplaced"/>
</dbReference>